<sequence>MRAEERLERLRNDWNHLCTLAGYWRSVPGFRASRWHKLDFRNAESERWYQEQLSYSGLESRVVSPAASDPPSTGDSDRPA</sequence>
<name>A0A7K0CHW8_9ACTN</name>
<organism evidence="2 3">
    <name type="scientific">Streptomyces smaragdinus</name>
    <dbReference type="NCBI Taxonomy" id="2585196"/>
    <lineage>
        <taxon>Bacteria</taxon>
        <taxon>Bacillati</taxon>
        <taxon>Actinomycetota</taxon>
        <taxon>Actinomycetes</taxon>
        <taxon>Kitasatosporales</taxon>
        <taxon>Streptomycetaceae</taxon>
        <taxon>Streptomyces</taxon>
    </lineage>
</organism>
<dbReference type="AlphaFoldDB" id="A0A7K0CHW8"/>
<accession>A0A7K0CHW8</accession>
<keyword evidence="3" id="KW-1185">Reference proteome</keyword>
<feature type="region of interest" description="Disordered" evidence="1">
    <location>
        <begin position="58"/>
        <end position="80"/>
    </location>
</feature>
<evidence type="ECO:0000313" key="2">
    <source>
        <dbReference type="EMBL" id="MQY13067.1"/>
    </source>
</evidence>
<comment type="caution">
    <text evidence="2">The sequence shown here is derived from an EMBL/GenBank/DDBJ whole genome shotgun (WGS) entry which is preliminary data.</text>
</comment>
<proteinExistence type="predicted"/>
<evidence type="ECO:0000313" key="3">
    <source>
        <dbReference type="Proteomes" id="UP000466345"/>
    </source>
</evidence>
<evidence type="ECO:0000256" key="1">
    <source>
        <dbReference type="SAM" id="MobiDB-lite"/>
    </source>
</evidence>
<reference evidence="2 3" key="1">
    <citation type="submission" date="2019-10" db="EMBL/GenBank/DDBJ databases">
        <title>Streptomyces smaragdinus sp. nov. and Streptomyces fabii sp. nov., isolated from the gut of fungus growing-termite Macrotermes natalensis.</title>
        <authorList>
            <person name="Schwitalla J."/>
            <person name="Benndorf R."/>
            <person name="Martin K."/>
            <person name="De Beer W."/>
            <person name="Kaster A.-K."/>
            <person name="Vollmers J."/>
            <person name="Poulsen M."/>
            <person name="Beemelmanns C."/>
        </authorList>
    </citation>
    <scope>NUCLEOTIDE SEQUENCE [LARGE SCALE GENOMIC DNA]</scope>
    <source>
        <strain evidence="2 3">RB5</strain>
    </source>
</reference>
<dbReference type="Proteomes" id="UP000466345">
    <property type="component" value="Unassembled WGS sequence"/>
</dbReference>
<dbReference type="EMBL" id="WEGJ01000010">
    <property type="protein sequence ID" value="MQY13067.1"/>
    <property type="molecule type" value="Genomic_DNA"/>
</dbReference>
<gene>
    <name evidence="2" type="ORF">SRB5_32070</name>
</gene>
<protein>
    <submittedName>
        <fullName evidence="2">Uncharacterized protein</fullName>
    </submittedName>
</protein>